<comment type="caution">
    <text evidence="1">The sequence shown here is derived from an EMBL/GenBank/DDBJ whole genome shotgun (WGS) entry which is preliminary data.</text>
</comment>
<evidence type="ECO:0000313" key="2">
    <source>
        <dbReference type="Proteomes" id="UP001530377"/>
    </source>
</evidence>
<proteinExistence type="predicted"/>
<dbReference type="Proteomes" id="UP001530377">
    <property type="component" value="Unassembled WGS sequence"/>
</dbReference>
<accession>A0ABD3R6J2</accession>
<reference evidence="1 2" key="1">
    <citation type="submission" date="2024-10" db="EMBL/GenBank/DDBJ databases">
        <title>Updated reference genomes for cyclostephanoid diatoms.</title>
        <authorList>
            <person name="Roberts W.R."/>
            <person name="Alverson A.J."/>
        </authorList>
    </citation>
    <scope>NUCLEOTIDE SEQUENCE [LARGE SCALE GENOMIC DNA]</scope>
    <source>
        <strain evidence="1 2">AJA228-03</strain>
    </source>
</reference>
<gene>
    <name evidence="1" type="ORF">ACHAXA_009010</name>
</gene>
<evidence type="ECO:0000313" key="1">
    <source>
        <dbReference type="EMBL" id="KAL3808629.1"/>
    </source>
</evidence>
<dbReference type="EMBL" id="JALLPB020000484">
    <property type="protein sequence ID" value="KAL3808629.1"/>
    <property type="molecule type" value="Genomic_DNA"/>
</dbReference>
<protein>
    <submittedName>
        <fullName evidence="1">Uncharacterized protein</fullName>
    </submittedName>
</protein>
<keyword evidence="2" id="KW-1185">Reference proteome</keyword>
<name>A0ABD3R6J2_9STRA</name>
<dbReference type="AlphaFoldDB" id="A0ABD3R6J2"/>
<organism evidence="1 2">
    <name type="scientific">Cyclostephanos tholiformis</name>
    <dbReference type="NCBI Taxonomy" id="382380"/>
    <lineage>
        <taxon>Eukaryota</taxon>
        <taxon>Sar</taxon>
        <taxon>Stramenopiles</taxon>
        <taxon>Ochrophyta</taxon>
        <taxon>Bacillariophyta</taxon>
        <taxon>Coscinodiscophyceae</taxon>
        <taxon>Thalassiosirophycidae</taxon>
        <taxon>Stephanodiscales</taxon>
        <taxon>Stephanodiscaceae</taxon>
        <taxon>Cyclostephanos</taxon>
    </lineage>
</organism>
<sequence length="163" mass="17754">MGLIASPPPAPPSTSCFSLSVPRDPSLPTPPTPLAYADIYVDNFVGAAQRSLARTGGLDNCRRVRRLLLHAVDDVFRPLSCGDDLGRREPVSIKKLAAGDCSWGTMKQVLGWIIDSIFHRHDHCATPASDRRQNAFSLSWTLSHLPRGGLARHDGMRRSVDSG</sequence>